<keyword evidence="3" id="KW-1185">Reference proteome</keyword>
<evidence type="ECO:0000313" key="2">
    <source>
        <dbReference type="EMBL" id="CCD11969.1"/>
    </source>
</evidence>
<reference evidence="3" key="1">
    <citation type="submission" date="2011-07" db="EMBL/GenBank/DDBJ databases">
        <title>Divergent evolution of antigenic variation in African trypanosomes.</title>
        <authorList>
            <person name="Jackson A.P."/>
            <person name="Berry A."/>
            <person name="Allison H.C."/>
            <person name="Burton P."/>
            <person name="Anderson J."/>
            <person name="Aslett M."/>
            <person name="Brown R."/>
            <person name="Corton N."/>
            <person name="Harris D."/>
            <person name="Hauser H."/>
            <person name="Gamble J."/>
            <person name="Gilderthorp R."/>
            <person name="McQuillan J."/>
            <person name="Quail M.A."/>
            <person name="Sanders M."/>
            <person name="Van Tonder A."/>
            <person name="Ginger M.L."/>
            <person name="Donelson J.E."/>
            <person name="Field M.C."/>
            <person name="Barry J.D."/>
            <person name="Berriman M."/>
            <person name="Hertz-Fowler C."/>
        </authorList>
    </citation>
    <scope>NUCLEOTIDE SEQUENCE [LARGE SCALE GENOMIC DNA]</scope>
    <source>
        <strain evidence="3">IL3000</strain>
    </source>
</reference>
<sequence length="165" mass="18819">MIFLKNSLLTNLLRVILSTFIALNLFLPYIFFPASFGEFSHNAPQQAVTLSDISGPLSTEREGQPALLFPTRITNMHRHTLMRNPVTSCDYNCLRCGLWSHSQWARPNMPSFGIGTSSRTFCLVESKHGRTQWRLFLTPHLGGGHQPRYTGMFRSNNMHNTNKLH</sequence>
<comment type="caution">
    <text evidence="2">The sequence shown here is derived from an EMBL/GenBank/DDBJ whole genome shotgun (WGS) entry which is preliminary data.</text>
</comment>
<accession>F9W481</accession>
<protein>
    <submittedName>
        <fullName evidence="2">WGS project CAEQ00000000 data, annotated contig 11</fullName>
    </submittedName>
</protein>
<keyword evidence="1" id="KW-0812">Transmembrane</keyword>
<name>F9W481_TRYCI</name>
<dbReference type="EMBL" id="CAEQ01000526">
    <property type="protein sequence ID" value="CCD11969.1"/>
    <property type="molecule type" value="Genomic_DNA"/>
</dbReference>
<reference evidence="2 3" key="2">
    <citation type="journal article" date="2012" name="Proc. Natl. Acad. Sci. U.S.A.">
        <title>Antigenic diversity is generated by distinct evolutionary mechanisms in African trypanosome species.</title>
        <authorList>
            <person name="Jackson A.P."/>
            <person name="Berry A."/>
            <person name="Aslett M."/>
            <person name="Allison H.C."/>
            <person name="Burton P."/>
            <person name="Vavrova-Anderson J."/>
            <person name="Brown R."/>
            <person name="Browne H."/>
            <person name="Corton N."/>
            <person name="Hauser H."/>
            <person name="Gamble J."/>
            <person name="Gilderthorp R."/>
            <person name="Marcello L."/>
            <person name="McQuillan J."/>
            <person name="Otto T.D."/>
            <person name="Quail M.A."/>
            <person name="Sanders M.J."/>
            <person name="van Tonder A."/>
            <person name="Ginger M.L."/>
            <person name="Field M.C."/>
            <person name="Barry J.D."/>
            <person name="Hertz-Fowler C."/>
            <person name="Berriman M."/>
        </authorList>
    </citation>
    <scope>NUCLEOTIDE SEQUENCE [LARGE SCALE GENOMIC DNA]</scope>
    <source>
        <strain evidence="2 3">IL3000</strain>
    </source>
</reference>
<evidence type="ECO:0000256" key="1">
    <source>
        <dbReference type="SAM" id="Phobius"/>
    </source>
</evidence>
<proteinExistence type="predicted"/>
<gene>
    <name evidence="2" type="ORF">TCIL3000_0_00230</name>
</gene>
<feature type="transmembrane region" description="Helical" evidence="1">
    <location>
        <begin position="12"/>
        <end position="32"/>
    </location>
</feature>
<organism evidence="2 3">
    <name type="scientific">Trypanosoma congolense (strain IL3000)</name>
    <dbReference type="NCBI Taxonomy" id="1068625"/>
    <lineage>
        <taxon>Eukaryota</taxon>
        <taxon>Discoba</taxon>
        <taxon>Euglenozoa</taxon>
        <taxon>Kinetoplastea</taxon>
        <taxon>Metakinetoplastina</taxon>
        <taxon>Trypanosomatida</taxon>
        <taxon>Trypanosomatidae</taxon>
        <taxon>Trypanosoma</taxon>
        <taxon>Nannomonas</taxon>
    </lineage>
</organism>
<keyword evidence="1" id="KW-1133">Transmembrane helix</keyword>
<evidence type="ECO:0000313" key="3">
    <source>
        <dbReference type="Proteomes" id="UP000000702"/>
    </source>
</evidence>
<dbReference type="Proteomes" id="UP000000702">
    <property type="component" value="Unassembled WGS sequence"/>
</dbReference>
<dbReference type="VEuPathDB" id="TriTrypDB:TcIL3000_0_00230"/>
<dbReference type="AlphaFoldDB" id="F9W481"/>
<keyword evidence="1" id="KW-0472">Membrane</keyword>